<evidence type="ECO:0000256" key="6">
    <source>
        <dbReference type="ARBA" id="ARBA00023136"/>
    </source>
</evidence>
<feature type="transmembrane region" description="Helical" evidence="10">
    <location>
        <begin position="546"/>
        <end position="566"/>
    </location>
</feature>
<accession>A0AAJ7SBJ1</accession>
<dbReference type="GO" id="GO:0030322">
    <property type="term" value="P:stabilization of membrane potential"/>
    <property type="evidence" value="ECO:0007669"/>
    <property type="project" value="TreeGrafter"/>
</dbReference>
<keyword evidence="2 8" id="KW-0813">Transport</keyword>
<feature type="domain" description="Potassium channel" evidence="11">
    <location>
        <begin position="522"/>
        <end position="597"/>
    </location>
</feature>
<dbReference type="RefSeq" id="XP_026674838.1">
    <property type="nucleotide sequence ID" value="XM_026819037.1"/>
</dbReference>
<evidence type="ECO:0000256" key="1">
    <source>
        <dbReference type="ARBA" id="ARBA00004141"/>
    </source>
</evidence>
<evidence type="ECO:0000256" key="2">
    <source>
        <dbReference type="ARBA" id="ARBA00022448"/>
    </source>
</evidence>
<dbReference type="Gene3D" id="1.10.287.70">
    <property type="match status" value="2"/>
</dbReference>
<dbReference type="PANTHER" id="PTHR11003:SF334">
    <property type="entry name" value="FI03418P"/>
    <property type="match status" value="1"/>
</dbReference>
<evidence type="ECO:0000313" key="13">
    <source>
        <dbReference type="RefSeq" id="XP_026674837.1"/>
    </source>
</evidence>
<sequence>MSRSRAEAFEMTETEKSSKCVRFLRLLWKFFRCVFSHVSLVSLVVLYCLIGAYAFEALEAGHEKEIKKSIKDIRGDVAEHLWRLTKEVEVLIRENWTDKALRELQNFEENLVWMMEKEGWDGSEGEDDIQWTFAGALFYSIVVITTIGYGHIAPKTKNGKVVTIFYAIIGIPLMLLCLSNIGDIMASSFRFLYWRVCCYICTKPPKKRRPRAHFVRSYSVRQPGRYGGSKGGFRRSIRASERSADSALGLSETLARSSYSEVDYNKYARRYEERDQKRASTSCPPTGNPNLGFKSATVSRYSDLLAKPSRGNIRKRRDPLAEKRNVVKRRLRLASPKMTTQSLDRKLLRSPNDNDRSPVVCNKYALDDLENETRRWRASAEHEVGNSRKSRQGPQVIEARDENVEGPVPLVTRSLPRRCLSVESATSGYRNNVPTSLRRPSSVYLEMDSRRSQHSRSKRYRSNYPVARSYRRDTLPADLLSAPGFPRQVYLDEFESDYDYYVNDDQERQPIRPVPIWLCVFLVVSYIFGGAFLFSAWEHWPFLDSAYFCFITLTTIGFGDFVPAYKLDAHKGIAVCSLYLLFGIALLAMSFNLVQEEVINNVKNVAKRLGIIKESDDEEDVDDYDAYDVEYNDEVVDDELEGYVLDAPRSHSMARNVRGISVT</sequence>
<evidence type="ECO:0000313" key="14">
    <source>
        <dbReference type="RefSeq" id="XP_026674838.1"/>
    </source>
</evidence>
<dbReference type="PANTHER" id="PTHR11003">
    <property type="entry name" value="POTASSIUM CHANNEL, SUBFAMILY K"/>
    <property type="match status" value="1"/>
</dbReference>
<keyword evidence="6 10" id="KW-0472">Membrane</keyword>
<dbReference type="GO" id="GO:0022841">
    <property type="term" value="F:potassium ion leak channel activity"/>
    <property type="evidence" value="ECO:0007669"/>
    <property type="project" value="TreeGrafter"/>
</dbReference>
<organism evidence="12 15">
    <name type="scientific">Ceratina calcarata</name>
    <dbReference type="NCBI Taxonomy" id="156304"/>
    <lineage>
        <taxon>Eukaryota</taxon>
        <taxon>Metazoa</taxon>
        <taxon>Ecdysozoa</taxon>
        <taxon>Arthropoda</taxon>
        <taxon>Hexapoda</taxon>
        <taxon>Insecta</taxon>
        <taxon>Pterygota</taxon>
        <taxon>Neoptera</taxon>
        <taxon>Endopterygota</taxon>
        <taxon>Hymenoptera</taxon>
        <taxon>Apocrita</taxon>
        <taxon>Aculeata</taxon>
        <taxon>Apoidea</taxon>
        <taxon>Anthophila</taxon>
        <taxon>Apidae</taxon>
        <taxon>Ceratina</taxon>
        <taxon>Zadontomerus</taxon>
    </lineage>
</organism>
<dbReference type="InterPro" id="IPR003280">
    <property type="entry name" value="2pore_dom_K_chnl"/>
</dbReference>
<dbReference type="AlphaFoldDB" id="A0AAJ7SBJ1"/>
<feature type="transmembrane region" description="Helical" evidence="10">
    <location>
        <begin position="514"/>
        <end position="534"/>
    </location>
</feature>
<gene>
    <name evidence="13 14 15" type="primary">LOC108631614</name>
</gene>
<evidence type="ECO:0000256" key="5">
    <source>
        <dbReference type="ARBA" id="ARBA00023065"/>
    </source>
</evidence>
<dbReference type="InterPro" id="IPR013099">
    <property type="entry name" value="K_chnl_dom"/>
</dbReference>
<feature type="transmembrane region" description="Helical" evidence="10">
    <location>
        <begin position="572"/>
        <end position="594"/>
    </location>
</feature>
<proteinExistence type="inferred from homology"/>
<name>A0AAJ7SBJ1_9HYME</name>
<dbReference type="Pfam" id="PF07885">
    <property type="entry name" value="Ion_trans_2"/>
    <property type="match status" value="2"/>
</dbReference>
<evidence type="ECO:0000256" key="7">
    <source>
        <dbReference type="ARBA" id="ARBA00023303"/>
    </source>
</evidence>
<evidence type="ECO:0000256" key="4">
    <source>
        <dbReference type="ARBA" id="ARBA00022989"/>
    </source>
</evidence>
<dbReference type="PRINTS" id="PR01333">
    <property type="entry name" value="2POREKCHANEL"/>
</dbReference>
<evidence type="ECO:0000259" key="11">
    <source>
        <dbReference type="Pfam" id="PF07885"/>
    </source>
</evidence>
<dbReference type="Proteomes" id="UP000694925">
    <property type="component" value="Unplaced"/>
</dbReference>
<comment type="subcellular location">
    <subcellularLocation>
        <location evidence="1">Membrane</location>
        <topology evidence="1">Multi-pass membrane protein</topology>
    </subcellularLocation>
</comment>
<dbReference type="RefSeq" id="XP_026674839.1">
    <property type="nucleotide sequence ID" value="XM_026819038.1"/>
</dbReference>
<evidence type="ECO:0000256" key="9">
    <source>
        <dbReference type="SAM" id="MobiDB-lite"/>
    </source>
</evidence>
<feature type="region of interest" description="Disordered" evidence="9">
    <location>
        <begin position="379"/>
        <end position="401"/>
    </location>
</feature>
<dbReference type="SUPFAM" id="SSF81324">
    <property type="entry name" value="Voltage-gated potassium channels"/>
    <property type="match status" value="2"/>
</dbReference>
<feature type="region of interest" description="Disordered" evidence="9">
    <location>
        <begin position="273"/>
        <end position="324"/>
    </location>
</feature>
<evidence type="ECO:0000313" key="15">
    <source>
        <dbReference type="RefSeq" id="XP_026674839.1"/>
    </source>
</evidence>
<keyword evidence="7 8" id="KW-0407">Ion channel</keyword>
<dbReference type="GO" id="GO:0005886">
    <property type="term" value="C:plasma membrane"/>
    <property type="evidence" value="ECO:0007669"/>
    <property type="project" value="TreeGrafter"/>
</dbReference>
<evidence type="ECO:0000313" key="12">
    <source>
        <dbReference type="Proteomes" id="UP000694925"/>
    </source>
</evidence>
<feature type="transmembrane region" description="Helical" evidence="10">
    <location>
        <begin position="129"/>
        <end position="149"/>
    </location>
</feature>
<dbReference type="RefSeq" id="XP_026674837.1">
    <property type="nucleotide sequence ID" value="XM_026819036.1"/>
</dbReference>
<feature type="domain" description="Potassium channel" evidence="11">
    <location>
        <begin position="130"/>
        <end position="185"/>
    </location>
</feature>
<evidence type="ECO:0000256" key="8">
    <source>
        <dbReference type="RuleBase" id="RU003857"/>
    </source>
</evidence>
<dbReference type="GeneID" id="108631614"/>
<dbReference type="CTD" id="38133"/>
<feature type="transmembrane region" description="Helical" evidence="10">
    <location>
        <begin position="161"/>
        <end position="181"/>
    </location>
</feature>
<reference evidence="13 14" key="1">
    <citation type="submission" date="2025-04" db="UniProtKB">
        <authorList>
            <consortium name="RefSeq"/>
        </authorList>
    </citation>
    <scope>IDENTIFICATION</scope>
    <source>
        <tissue evidence="13 14">Whole body</tissue>
    </source>
</reference>
<evidence type="ECO:0000256" key="10">
    <source>
        <dbReference type="SAM" id="Phobius"/>
    </source>
</evidence>
<protein>
    <submittedName>
        <fullName evidence="13 14">Uncharacterized protein LOC108631614 isoform X1</fullName>
    </submittedName>
</protein>
<keyword evidence="12" id="KW-1185">Reference proteome</keyword>
<evidence type="ECO:0000256" key="3">
    <source>
        <dbReference type="ARBA" id="ARBA00022692"/>
    </source>
</evidence>
<feature type="transmembrane region" description="Helical" evidence="10">
    <location>
        <begin position="34"/>
        <end position="55"/>
    </location>
</feature>
<keyword evidence="3 8" id="KW-0812">Transmembrane</keyword>
<dbReference type="GO" id="GO:0015271">
    <property type="term" value="F:outward rectifier potassium channel activity"/>
    <property type="evidence" value="ECO:0007669"/>
    <property type="project" value="TreeGrafter"/>
</dbReference>
<feature type="compositionally biased region" description="Polar residues" evidence="9">
    <location>
        <begin position="279"/>
        <end position="289"/>
    </location>
</feature>
<keyword evidence="4 10" id="KW-1133">Transmembrane helix</keyword>
<comment type="similarity">
    <text evidence="8">Belongs to the two pore domain potassium channel (TC 1.A.1.8) family.</text>
</comment>
<keyword evidence="5 8" id="KW-0406">Ion transport</keyword>